<dbReference type="Proteomes" id="UP000828390">
    <property type="component" value="Unassembled WGS sequence"/>
</dbReference>
<reference evidence="1" key="1">
    <citation type="journal article" date="2019" name="bioRxiv">
        <title>The Genome of the Zebra Mussel, Dreissena polymorpha: A Resource for Invasive Species Research.</title>
        <authorList>
            <person name="McCartney M.A."/>
            <person name="Auch B."/>
            <person name="Kono T."/>
            <person name="Mallez S."/>
            <person name="Zhang Y."/>
            <person name="Obille A."/>
            <person name="Becker A."/>
            <person name="Abrahante J.E."/>
            <person name="Garbe J."/>
            <person name="Badalamenti J.P."/>
            <person name="Herman A."/>
            <person name="Mangelson H."/>
            <person name="Liachko I."/>
            <person name="Sullivan S."/>
            <person name="Sone E.D."/>
            <person name="Koren S."/>
            <person name="Silverstein K.A.T."/>
            <person name="Beckman K.B."/>
            <person name="Gohl D.M."/>
        </authorList>
    </citation>
    <scope>NUCLEOTIDE SEQUENCE</scope>
    <source>
        <strain evidence="1">Duluth1</strain>
        <tissue evidence="1">Whole animal</tissue>
    </source>
</reference>
<accession>A0A9D4QUV5</accession>
<reference evidence="1" key="2">
    <citation type="submission" date="2020-11" db="EMBL/GenBank/DDBJ databases">
        <authorList>
            <person name="McCartney M.A."/>
            <person name="Auch B."/>
            <person name="Kono T."/>
            <person name="Mallez S."/>
            <person name="Becker A."/>
            <person name="Gohl D.M."/>
            <person name="Silverstein K.A.T."/>
            <person name="Koren S."/>
            <person name="Bechman K.B."/>
            <person name="Herman A."/>
            <person name="Abrahante J.E."/>
            <person name="Garbe J."/>
        </authorList>
    </citation>
    <scope>NUCLEOTIDE SEQUENCE</scope>
    <source>
        <strain evidence="1">Duluth1</strain>
        <tissue evidence="1">Whole animal</tissue>
    </source>
</reference>
<name>A0A9D4QUV5_DREPO</name>
<evidence type="ECO:0000313" key="1">
    <source>
        <dbReference type="EMBL" id="KAH3843060.1"/>
    </source>
</evidence>
<dbReference type="EMBL" id="JAIWYP010000004">
    <property type="protein sequence ID" value="KAH3843060.1"/>
    <property type="molecule type" value="Genomic_DNA"/>
</dbReference>
<proteinExistence type="predicted"/>
<sequence>MRAFLLTASTEVSIYRAPRHEFARRVVPYDLSNQASLRRMMVACRDSFEQTTADVLFRTYSLVALFMLQMRSSLRKPMRSKDFWCVLRLHEASRSYSRMETARAL</sequence>
<evidence type="ECO:0000313" key="2">
    <source>
        <dbReference type="Proteomes" id="UP000828390"/>
    </source>
</evidence>
<organism evidence="1 2">
    <name type="scientific">Dreissena polymorpha</name>
    <name type="common">Zebra mussel</name>
    <name type="synonym">Mytilus polymorpha</name>
    <dbReference type="NCBI Taxonomy" id="45954"/>
    <lineage>
        <taxon>Eukaryota</taxon>
        <taxon>Metazoa</taxon>
        <taxon>Spiralia</taxon>
        <taxon>Lophotrochozoa</taxon>
        <taxon>Mollusca</taxon>
        <taxon>Bivalvia</taxon>
        <taxon>Autobranchia</taxon>
        <taxon>Heteroconchia</taxon>
        <taxon>Euheterodonta</taxon>
        <taxon>Imparidentia</taxon>
        <taxon>Neoheterodontei</taxon>
        <taxon>Myida</taxon>
        <taxon>Dreissenoidea</taxon>
        <taxon>Dreissenidae</taxon>
        <taxon>Dreissena</taxon>
    </lineage>
</organism>
<comment type="caution">
    <text evidence="1">The sequence shown here is derived from an EMBL/GenBank/DDBJ whole genome shotgun (WGS) entry which is preliminary data.</text>
</comment>
<keyword evidence="2" id="KW-1185">Reference proteome</keyword>
<gene>
    <name evidence="1" type="ORF">DPMN_116567</name>
</gene>
<dbReference type="AlphaFoldDB" id="A0A9D4QUV5"/>
<protein>
    <submittedName>
        <fullName evidence="1">Uncharacterized protein</fullName>
    </submittedName>
</protein>